<dbReference type="AlphaFoldDB" id="A0A5R9K7A9"/>
<dbReference type="Proteomes" id="UP000309788">
    <property type="component" value="Unassembled WGS sequence"/>
</dbReference>
<comment type="caution">
    <text evidence="2">The sequence shown here is derived from an EMBL/GenBank/DDBJ whole genome shotgun (WGS) entry which is preliminary data.</text>
</comment>
<reference evidence="2 3" key="1">
    <citation type="submission" date="2019-05" db="EMBL/GenBank/DDBJ databases">
        <authorList>
            <person name="Qu J.-H."/>
        </authorList>
    </citation>
    <scope>NUCLEOTIDE SEQUENCE [LARGE SCALE GENOMIC DNA]</scope>
    <source>
        <strain evidence="2 3">Z12</strain>
    </source>
</reference>
<proteinExistence type="predicted"/>
<evidence type="ECO:0000313" key="3">
    <source>
        <dbReference type="Proteomes" id="UP000309788"/>
    </source>
</evidence>
<evidence type="ECO:0000256" key="1">
    <source>
        <dbReference type="SAM" id="SignalP"/>
    </source>
</evidence>
<accession>A0A5R9K7A9</accession>
<dbReference type="EMBL" id="VCEI01000029">
    <property type="protein sequence ID" value="TLU89762.1"/>
    <property type="molecule type" value="Genomic_DNA"/>
</dbReference>
<gene>
    <name evidence="2" type="ORF">FEM55_19690</name>
</gene>
<protein>
    <submittedName>
        <fullName evidence="2">Uncharacterized protein</fullName>
    </submittedName>
</protein>
<organism evidence="2 3">
    <name type="scientific">Dyadobacter sediminis</name>
    <dbReference type="NCBI Taxonomy" id="1493691"/>
    <lineage>
        <taxon>Bacteria</taxon>
        <taxon>Pseudomonadati</taxon>
        <taxon>Bacteroidota</taxon>
        <taxon>Cytophagia</taxon>
        <taxon>Cytophagales</taxon>
        <taxon>Spirosomataceae</taxon>
        <taxon>Dyadobacter</taxon>
    </lineage>
</organism>
<feature type="chain" id="PRO_5024468260" evidence="1">
    <location>
        <begin position="22"/>
        <end position="221"/>
    </location>
</feature>
<sequence length="221" mass="25065">MEYSLRIFLLLCMSCWNAAIAQDSTGLAGIPFQETANANGRNIPYLFKDWYSGMVRTSDDQVHDGLMLRYDLEKDEVEYKSGANLFRIPGGITEFSIMTGSDLYTFKSGFPDVDGYANKSFYRVLYDGNTKLLKKYTNPIAVEKASATREMDEGARLYILKNEKLNPVKLADKNSFLKLLTDEKNKLNYVIKEQQLEFGGDDDLITLLEEYDSYKAGRGGN</sequence>
<name>A0A5R9K7A9_9BACT</name>
<keyword evidence="1" id="KW-0732">Signal</keyword>
<dbReference type="RefSeq" id="WP_138283116.1">
    <property type="nucleotide sequence ID" value="NZ_BMGE01000006.1"/>
</dbReference>
<feature type="signal peptide" evidence="1">
    <location>
        <begin position="1"/>
        <end position="21"/>
    </location>
</feature>
<evidence type="ECO:0000313" key="2">
    <source>
        <dbReference type="EMBL" id="TLU89762.1"/>
    </source>
</evidence>
<dbReference type="OrthoDB" id="680837at2"/>
<keyword evidence="3" id="KW-1185">Reference proteome</keyword>